<reference evidence="7" key="1">
    <citation type="submission" date="2009-09" db="EMBL/GenBank/DDBJ databases">
        <title>The complete genome of Nakamurella multipartita DSM 44233.</title>
        <authorList>
            <consortium name="US DOE Joint Genome Institute (JGI-PGF)"/>
            <person name="Lucas S."/>
            <person name="Copeland A."/>
            <person name="Lapidus A."/>
            <person name="Glavina del Rio T."/>
            <person name="Dalin E."/>
            <person name="Tice H."/>
            <person name="Bruce D."/>
            <person name="Goodwin L."/>
            <person name="Pitluck S."/>
            <person name="Kyrpides N."/>
            <person name="Mavromatis K."/>
            <person name="Ivanova N."/>
            <person name="Ovchinnikova G."/>
            <person name="Sims D."/>
            <person name="Meincke L."/>
            <person name="Brettin T."/>
            <person name="Detter J.C."/>
            <person name="Han C."/>
            <person name="Larimer F."/>
            <person name="Land M."/>
            <person name="Hauser L."/>
            <person name="Markowitz V."/>
            <person name="Cheng J.-F."/>
            <person name="Hugenholtz P."/>
            <person name="Woyke T."/>
            <person name="Wu D."/>
            <person name="Klenk H.-P."/>
            <person name="Eisen J.A."/>
        </authorList>
    </citation>
    <scope>NUCLEOTIDE SEQUENCE [LARGE SCALE GENOMIC DNA]</scope>
    <source>
        <strain evidence="7">ATCC 700099 / DSM 44233 / CIP 104796 / JCM 9543 / NBRC 105858 / Y-104</strain>
    </source>
</reference>
<sequence>MTSPVGQRRPAGASTQLRLVSQVARLYHGRHLRQREIAERLHMSQARVSRLLAMAQDEGIVRTVVAVPEGLYPELETAVELAYGVAEVHVVEVTEDKAIPYELGSVAAQYFSDSPLDGRVIGFTSWSSTLRVMARELATGRGVRGRTVVEMLGDLGSPDLQHDAARATQRLSAALGADPVYLRTPGVVPDAARRAAVLHDPYVARTIELLGRLDVAFVGVGPADTHGPLRAGDNFFSADQLRAVRAAGAAGQLLQRFVDADGRAVRTDLDELVVGITLPQLRAAGRRIVVAGGASKHAALAACLRGGWIDLLITDLASARHLAATAGQPDESRFAY</sequence>
<name>C8XE50_NAKMY</name>
<dbReference type="AlphaFoldDB" id="C8XE50"/>
<dbReference type="PANTHER" id="PTHR34294">
    <property type="entry name" value="TRANSCRIPTIONAL REGULATOR-RELATED"/>
    <property type="match status" value="1"/>
</dbReference>
<dbReference type="OrthoDB" id="186585at2"/>
<dbReference type="STRING" id="479431.Namu_3426"/>
<organism evidence="6 7">
    <name type="scientific">Nakamurella multipartita (strain ATCC 700099 / DSM 44233 / CIP 104796 / JCM 9543 / NBRC 105858 / Y-104)</name>
    <name type="common">Microsphaera multipartita</name>
    <dbReference type="NCBI Taxonomy" id="479431"/>
    <lineage>
        <taxon>Bacteria</taxon>
        <taxon>Bacillati</taxon>
        <taxon>Actinomycetota</taxon>
        <taxon>Actinomycetes</taxon>
        <taxon>Nakamurellales</taxon>
        <taxon>Nakamurellaceae</taxon>
        <taxon>Nakamurella</taxon>
    </lineage>
</organism>
<dbReference type="RefSeq" id="WP_015748619.1">
    <property type="nucleotide sequence ID" value="NC_013235.1"/>
</dbReference>
<keyword evidence="2" id="KW-0805">Transcription regulation</keyword>
<gene>
    <name evidence="6" type="ordered locus">Namu_3426</name>
</gene>
<evidence type="ECO:0000256" key="4">
    <source>
        <dbReference type="ARBA" id="ARBA00023163"/>
    </source>
</evidence>
<proteinExistence type="inferred from homology"/>
<dbReference type="InterPro" id="IPR007324">
    <property type="entry name" value="Sugar-bd_dom_put"/>
</dbReference>
<dbReference type="GO" id="GO:0003677">
    <property type="term" value="F:DNA binding"/>
    <property type="evidence" value="ECO:0007669"/>
    <property type="project" value="UniProtKB-KW"/>
</dbReference>
<dbReference type="HOGENOM" id="CLU_054506_1_1_11"/>
<dbReference type="Gene3D" id="3.40.50.1360">
    <property type="match status" value="1"/>
</dbReference>
<dbReference type="KEGG" id="nml:Namu_3426"/>
<dbReference type="eggNOG" id="COG2390">
    <property type="taxonomic scope" value="Bacteria"/>
</dbReference>
<dbReference type="Proteomes" id="UP000002218">
    <property type="component" value="Chromosome"/>
</dbReference>
<dbReference type="SUPFAM" id="SSF100950">
    <property type="entry name" value="NagB/RpiA/CoA transferase-like"/>
    <property type="match status" value="1"/>
</dbReference>
<dbReference type="GO" id="GO:0030246">
    <property type="term" value="F:carbohydrate binding"/>
    <property type="evidence" value="ECO:0007669"/>
    <property type="project" value="InterPro"/>
</dbReference>
<dbReference type="InterPro" id="IPR037171">
    <property type="entry name" value="NagB/RpiA_transferase-like"/>
</dbReference>
<accession>C8XE50</accession>
<dbReference type="InterPro" id="IPR051054">
    <property type="entry name" value="SorC_transcr_regulators"/>
</dbReference>
<dbReference type="Pfam" id="PF04198">
    <property type="entry name" value="Sugar-bind"/>
    <property type="match status" value="1"/>
</dbReference>
<evidence type="ECO:0000256" key="3">
    <source>
        <dbReference type="ARBA" id="ARBA00023125"/>
    </source>
</evidence>
<protein>
    <submittedName>
        <fullName evidence="6">Transcriptional regulator, DeoR family</fullName>
    </submittedName>
</protein>
<dbReference type="InParanoid" id="C8XE50"/>
<keyword evidence="4" id="KW-0804">Transcription</keyword>
<dbReference type="EMBL" id="CP001737">
    <property type="protein sequence ID" value="ACV79753.1"/>
    <property type="molecule type" value="Genomic_DNA"/>
</dbReference>
<keyword evidence="7" id="KW-1185">Reference proteome</keyword>
<evidence type="ECO:0000256" key="2">
    <source>
        <dbReference type="ARBA" id="ARBA00023015"/>
    </source>
</evidence>
<evidence type="ECO:0000313" key="6">
    <source>
        <dbReference type="EMBL" id="ACV79753.1"/>
    </source>
</evidence>
<feature type="domain" description="Sugar-binding" evidence="5">
    <location>
        <begin position="74"/>
        <end position="322"/>
    </location>
</feature>
<reference evidence="6 7" key="2">
    <citation type="journal article" date="2010" name="Stand. Genomic Sci.">
        <title>Complete genome sequence of Nakamurella multipartita type strain (Y-104).</title>
        <authorList>
            <person name="Tice H."/>
            <person name="Mayilraj S."/>
            <person name="Sims D."/>
            <person name="Lapidus A."/>
            <person name="Nolan M."/>
            <person name="Lucas S."/>
            <person name="Glavina Del Rio T."/>
            <person name="Copeland A."/>
            <person name="Cheng J.F."/>
            <person name="Meincke L."/>
            <person name="Bruce D."/>
            <person name="Goodwin L."/>
            <person name="Pitluck S."/>
            <person name="Ivanova N."/>
            <person name="Mavromatis K."/>
            <person name="Ovchinnikova G."/>
            <person name="Pati A."/>
            <person name="Chen A."/>
            <person name="Palaniappan K."/>
            <person name="Land M."/>
            <person name="Hauser L."/>
            <person name="Chang Y.J."/>
            <person name="Jeffries C.D."/>
            <person name="Detter J.C."/>
            <person name="Brettin T."/>
            <person name="Rohde M."/>
            <person name="Goker M."/>
            <person name="Bristow J."/>
            <person name="Eisen J.A."/>
            <person name="Markowitz V."/>
            <person name="Hugenholtz P."/>
            <person name="Kyrpides N.C."/>
            <person name="Klenk H.P."/>
            <person name="Chen F."/>
        </authorList>
    </citation>
    <scope>NUCLEOTIDE SEQUENCE [LARGE SCALE GENOMIC DNA]</scope>
    <source>
        <strain evidence="7">ATCC 700099 / DSM 44233 / CIP 104796 / JCM 9543 / NBRC 105858 / Y-104</strain>
    </source>
</reference>
<evidence type="ECO:0000256" key="1">
    <source>
        <dbReference type="ARBA" id="ARBA00010466"/>
    </source>
</evidence>
<dbReference type="PANTHER" id="PTHR34294:SF1">
    <property type="entry name" value="TRANSCRIPTIONAL REGULATOR LSRR"/>
    <property type="match status" value="1"/>
</dbReference>
<comment type="similarity">
    <text evidence="1">Belongs to the SorC transcriptional regulatory family.</text>
</comment>
<dbReference type="Gene3D" id="1.10.10.60">
    <property type="entry name" value="Homeodomain-like"/>
    <property type="match status" value="1"/>
</dbReference>
<keyword evidence="3" id="KW-0238">DNA-binding</keyword>
<evidence type="ECO:0000313" key="7">
    <source>
        <dbReference type="Proteomes" id="UP000002218"/>
    </source>
</evidence>
<evidence type="ECO:0000259" key="5">
    <source>
        <dbReference type="Pfam" id="PF04198"/>
    </source>
</evidence>